<evidence type="ECO:0000256" key="2">
    <source>
        <dbReference type="SAM" id="MobiDB-lite"/>
    </source>
</evidence>
<feature type="region of interest" description="Disordered" evidence="2">
    <location>
        <begin position="141"/>
        <end position="263"/>
    </location>
</feature>
<reference evidence="3" key="1">
    <citation type="submission" date="2022-07" db="EMBL/GenBank/DDBJ databases">
        <title>Draft genome sequence of Zalerion maritima ATCC 34329, a (micro)plastics degrading marine fungus.</title>
        <authorList>
            <person name="Paco A."/>
            <person name="Goncalves M.F.M."/>
            <person name="Rocha-Santos T.A.P."/>
            <person name="Alves A."/>
        </authorList>
    </citation>
    <scope>NUCLEOTIDE SEQUENCE</scope>
    <source>
        <strain evidence="3">ATCC 34329</strain>
    </source>
</reference>
<name>A0AAD5WS13_9PEZI</name>
<proteinExistence type="predicted"/>
<organism evidence="3 4">
    <name type="scientific">Zalerion maritima</name>
    <dbReference type="NCBI Taxonomy" id="339359"/>
    <lineage>
        <taxon>Eukaryota</taxon>
        <taxon>Fungi</taxon>
        <taxon>Dikarya</taxon>
        <taxon>Ascomycota</taxon>
        <taxon>Pezizomycotina</taxon>
        <taxon>Sordariomycetes</taxon>
        <taxon>Lulworthiomycetidae</taxon>
        <taxon>Lulworthiales</taxon>
        <taxon>Lulworthiaceae</taxon>
        <taxon>Zalerion</taxon>
    </lineage>
</organism>
<dbReference type="AlphaFoldDB" id="A0AAD5WS13"/>
<comment type="caution">
    <text evidence="3">The sequence shown here is derived from an EMBL/GenBank/DDBJ whole genome shotgun (WGS) entry which is preliminary data.</text>
</comment>
<accession>A0AAD5WS13</accession>
<sequence>MEEILQENSRKIAALWREMRNFTEQQESYRKKQITKLRDRQDFEKRSADELRDKMRNDDNELEQQIQEMRDELETQIKIMTDNVHKTKEEHCAALREVEETMQDDELATIRQIEDYNSQLALKKMQAKKKIDELNETAMRLVDSPEDENHRASPQVALEKAPESPRDQQQSEPEPHPEETSQEAPEVQEDTKRKRTASHDLSESENDLRKKQRHESAPATTNAAEFPENNIQITTPVEHVQASPDKESPNPVPKSSQSAPKPKGLILAPWQRDRLVNYEDIQGKEYVYVRHNVARVLRCPDCPGFETWPRPPTIRGDDKAHFINSEVHRQQRAADGDLGPGRGREEGGGGITSDWITRNFGWRVVTGVPKGSLEEWASCHNEEVDRSRHGQVISDIVFEPSEEVYAMQIDPQTPTQPPRKRAKSARSRSSISTVESMTPAATTANSEVQSPERKVAGSPESTTRSAAREGGYSMRNIARRNYTIPSMDDIRDKGN</sequence>
<dbReference type="Proteomes" id="UP001201980">
    <property type="component" value="Unassembled WGS sequence"/>
</dbReference>
<dbReference type="EMBL" id="JAKWBI020000196">
    <property type="protein sequence ID" value="KAJ2899469.1"/>
    <property type="molecule type" value="Genomic_DNA"/>
</dbReference>
<evidence type="ECO:0000313" key="3">
    <source>
        <dbReference type="EMBL" id="KAJ2899469.1"/>
    </source>
</evidence>
<keyword evidence="4" id="KW-1185">Reference proteome</keyword>
<keyword evidence="1" id="KW-0175">Coiled coil</keyword>
<evidence type="ECO:0000313" key="4">
    <source>
        <dbReference type="Proteomes" id="UP001201980"/>
    </source>
</evidence>
<feature type="region of interest" description="Disordered" evidence="2">
    <location>
        <begin position="406"/>
        <end position="495"/>
    </location>
</feature>
<evidence type="ECO:0000256" key="1">
    <source>
        <dbReference type="SAM" id="Coils"/>
    </source>
</evidence>
<feature type="coiled-coil region" evidence="1">
    <location>
        <begin position="34"/>
        <end position="90"/>
    </location>
</feature>
<protein>
    <submittedName>
        <fullName evidence="3">Uncharacterized protein</fullName>
    </submittedName>
</protein>
<gene>
    <name evidence="3" type="ORF">MKZ38_003026</name>
</gene>
<feature type="compositionally biased region" description="Polar residues" evidence="2">
    <location>
        <begin position="218"/>
        <end position="235"/>
    </location>
</feature>
<feature type="region of interest" description="Disordered" evidence="2">
    <location>
        <begin position="329"/>
        <end position="352"/>
    </location>
</feature>
<feature type="compositionally biased region" description="Basic and acidic residues" evidence="2">
    <location>
        <begin position="189"/>
        <end position="209"/>
    </location>
</feature>
<feature type="compositionally biased region" description="Polar residues" evidence="2">
    <location>
        <begin position="431"/>
        <end position="449"/>
    </location>
</feature>